<dbReference type="PRINTS" id="PR00463">
    <property type="entry name" value="EP450I"/>
</dbReference>
<evidence type="ECO:0000256" key="1">
    <source>
        <dbReference type="ARBA" id="ARBA00010617"/>
    </source>
</evidence>
<dbReference type="InterPro" id="IPR036396">
    <property type="entry name" value="Cyt_P450_sf"/>
</dbReference>
<name>A0ABM0JGS0_APLCA</name>
<organism evidence="2 3">
    <name type="scientific">Aplysia californica</name>
    <name type="common">California sea hare</name>
    <dbReference type="NCBI Taxonomy" id="6500"/>
    <lineage>
        <taxon>Eukaryota</taxon>
        <taxon>Metazoa</taxon>
        <taxon>Spiralia</taxon>
        <taxon>Lophotrochozoa</taxon>
        <taxon>Mollusca</taxon>
        <taxon>Gastropoda</taxon>
        <taxon>Heterobranchia</taxon>
        <taxon>Euthyneura</taxon>
        <taxon>Tectipleura</taxon>
        <taxon>Aplysiida</taxon>
        <taxon>Aplysioidea</taxon>
        <taxon>Aplysiidae</taxon>
        <taxon>Aplysia</taxon>
    </lineage>
</organism>
<dbReference type="PANTHER" id="PTHR24291:SF175">
    <property type="entry name" value="CYTOCHROME P450"/>
    <property type="match status" value="1"/>
</dbReference>
<dbReference type="SUPFAM" id="SSF48264">
    <property type="entry name" value="Cytochrome P450"/>
    <property type="match status" value="1"/>
</dbReference>
<accession>A0ABM0JGS0</accession>
<dbReference type="InterPro" id="IPR050196">
    <property type="entry name" value="Cytochrome_P450_Monoox"/>
</dbReference>
<sequence length="488" mass="55835">MVKAETVRHTLPYVAAAVGSWYFYKLFIRPFLSPLRKMPGRPYKPLIGNMFEALKEEALNSTIRWMTECKSRIIRFYFLYGEERVLVADPEIVKHIMVTNSKNYVDLSSQNLNSIVPGFLLTLSGEEHHALRKIINPSFNSQTVNDFIPDFEEFSRKVVRDWVEELKKSGSSSATVAAQNYMGRLTLDVICRCGFDYDMKAVEDPENAAVQSFRRILQGFQIRLSQMLPLQWLPTKKNRQAWADFKFFRATIAGVLQEKQRKLEQGDSSKDLLSLLLLARDEQGNALSDECLSSQVGGFLFAGFETTSMNLTWTLLQLAEHPDIQEKARQEVMSYLQEKNQPITVEVINNLQYLTCVIKESLRLIPPVGVVFRKALQPDILGGYPVPAGTPVGVSIGALHRLESNWEDPLTFKPERFLEKYDYYKFLPFGAGPYMCIGHIFSLTESKVVLATLLRNFRMSLPPGYKYKRIRQLTIQPKPPLELVIEPL</sequence>
<comment type="similarity">
    <text evidence="1">Belongs to the cytochrome P450 family.</text>
</comment>
<dbReference type="PRINTS" id="PR00385">
    <property type="entry name" value="P450"/>
</dbReference>
<reference evidence="3" key="1">
    <citation type="submission" date="2025-08" db="UniProtKB">
        <authorList>
            <consortium name="RefSeq"/>
        </authorList>
    </citation>
    <scope>IDENTIFICATION</scope>
</reference>
<proteinExistence type="inferred from homology"/>
<evidence type="ECO:0000313" key="2">
    <source>
        <dbReference type="Proteomes" id="UP000694888"/>
    </source>
</evidence>
<dbReference type="InterPro" id="IPR001128">
    <property type="entry name" value="Cyt_P450"/>
</dbReference>
<dbReference type="Gene3D" id="1.10.630.10">
    <property type="entry name" value="Cytochrome P450"/>
    <property type="match status" value="1"/>
</dbReference>
<dbReference type="PANTHER" id="PTHR24291">
    <property type="entry name" value="CYTOCHROME P450 FAMILY 4"/>
    <property type="match status" value="1"/>
</dbReference>
<dbReference type="GeneID" id="101861343"/>
<gene>
    <name evidence="3" type="primary">LOC101861343</name>
</gene>
<keyword evidence="2" id="KW-1185">Reference proteome</keyword>
<dbReference type="Proteomes" id="UP000694888">
    <property type="component" value="Unplaced"/>
</dbReference>
<dbReference type="RefSeq" id="XP_005093330.1">
    <property type="nucleotide sequence ID" value="XM_005093273.3"/>
</dbReference>
<protein>
    <submittedName>
        <fullName evidence="3">Cytochrome P450 72A15</fullName>
    </submittedName>
</protein>
<dbReference type="Pfam" id="PF00067">
    <property type="entry name" value="p450"/>
    <property type="match status" value="1"/>
</dbReference>
<evidence type="ECO:0000313" key="3">
    <source>
        <dbReference type="RefSeq" id="XP_005093330.1"/>
    </source>
</evidence>
<dbReference type="InterPro" id="IPR002401">
    <property type="entry name" value="Cyt_P450_E_grp-I"/>
</dbReference>